<comment type="caution">
    <text evidence="2">The sequence shown here is derived from an EMBL/GenBank/DDBJ whole genome shotgun (WGS) entry which is preliminary data.</text>
</comment>
<proteinExistence type="predicted"/>
<sequence>IPRALDSLGPHEDLLTLKVLQGGANLSHSAKPSRVGGAPERNAEMSGGDGCAGTSRKIENKDRDQKMV</sequence>
<dbReference type="EMBL" id="CAXAMM010002114">
    <property type="protein sequence ID" value="CAK8994845.1"/>
    <property type="molecule type" value="Genomic_DNA"/>
</dbReference>
<keyword evidence="3" id="KW-1185">Reference proteome</keyword>
<name>A0ABP0HXB8_9DINO</name>
<organism evidence="2 3">
    <name type="scientific">Durusdinium trenchii</name>
    <dbReference type="NCBI Taxonomy" id="1381693"/>
    <lineage>
        <taxon>Eukaryota</taxon>
        <taxon>Sar</taxon>
        <taxon>Alveolata</taxon>
        <taxon>Dinophyceae</taxon>
        <taxon>Suessiales</taxon>
        <taxon>Symbiodiniaceae</taxon>
        <taxon>Durusdinium</taxon>
    </lineage>
</organism>
<evidence type="ECO:0000313" key="2">
    <source>
        <dbReference type="EMBL" id="CAK8994845.1"/>
    </source>
</evidence>
<accession>A0ABP0HXB8</accession>
<feature type="region of interest" description="Disordered" evidence="1">
    <location>
        <begin position="26"/>
        <end position="68"/>
    </location>
</feature>
<protein>
    <submittedName>
        <fullName evidence="2">Uncharacterized protein</fullName>
    </submittedName>
</protein>
<reference evidence="2 3" key="1">
    <citation type="submission" date="2024-02" db="EMBL/GenBank/DDBJ databases">
        <authorList>
            <person name="Chen Y."/>
            <person name="Shah S."/>
            <person name="Dougan E. K."/>
            <person name="Thang M."/>
            <person name="Chan C."/>
        </authorList>
    </citation>
    <scope>NUCLEOTIDE SEQUENCE [LARGE SCALE GENOMIC DNA]</scope>
</reference>
<feature type="non-terminal residue" evidence="2">
    <location>
        <position position="1"/>
    </location>
</feature>
<evidence type="ECO:0000256" key="1">
    <source>
        <dbReference type="SAM" id="MobiDB-lite"/>
    </source>
</evidence>
<evidence type="ECO:0000313" key="3">
    <source>
        <dbReference type="Proteomes" id="UP001642464"/>
    </source>
</evidence>
<gene>
    <name evidence="2" type="ORF">SCF082_LOCUS4102</name>
</gene>
<feature type="non-terminal residue" evidence="2">
    <location>
        <position position="68"/>
    </location>
</feature>
<feature type="compositionally biased region" description="Basic and acidic residues" evidence="1">
    <location>
        <begin position="56"/>
        <end position="68"/>
    </location>
</feature>
<dbReference type="Proteomes" id="UP001642464">
    <property type="component" value="Unassembled WGS sequence"/>
</dbReference>